<dbReference type="SUPFAM" id="SSF51735">
    <property type="entry name" value="NAD(P)-binding Rossmann-fold domains"/>
    <property type="match status" value="1"/>
</dbReference>
<dbReference type="Proteomes" id="UP000824238">
    <property type="component" value="Unassembled WGS sequence"/>
</dbReference>
<evidence type="ECO:0000256" key="4">
    <source>
        <dbReference type="ARBA" id="ARBA00022857"/>
    </source>
</evidence>
<dbReference type="NCBIfam" id="TIGR01851">
    <property type="entry name" value="argC_other"/>
    <property type="match status" value="1"/>
</dbReference>
<dbReference type="InterPro" id="IPR058924">
    <property type="entry name" value="AGPR_dimerisation_dom"/>
</dbReference>
<dbReference type="AlphaFoldDB" id="A0A9D1DLV2"/>
<comment type="catalytic activity">
    <reaction evidence="6">
        <text>N-acetyl-L-glutamate 5-semialdehyde + phosphate + NADP(+) = N-acetyl-L-glutamyl 5-phosphate + NADPH + H(+)</text>
        <dbReference type="Rhea" id="RHEA:21588"/>
        <dbReference type="ChEBI" id="CHEBI:15378"/>
        <dbReference type="ChEBI" id="CHEBI:29123"/>
        <dbReference type="ChEBI" id="CHEBI:43474"/>
        <dbReference type="ChEBI" id="CHEBI:57783"/>
        <dbReference type="ChEBI" id="CHEBI:57936"/>
        <dbReference type="ChEBI" id="CHEBI:58349"/>
        <dbReference type="EC" id="1.2.1.38"/>
    </reaction>
</comment>
<organism evidence="8 9">
    <name type="scientific">Candidatus Scatomorpha intestinigallinarum</name>
    <dbReference type="NCBI Taxonomy" id="2840923"/>
    <lineage>
        <taxon>Bacteria</taxon>
        <taxon>Bacillati</taxon>
        <taxon>Bacillota</taxon>
        <taxon>Clostridia</taxon>
        <taxon>Eubacteriales</taxon>
        <taxon>Candidatus Scatomorpha</taxon>
    </lineage>
</organism>
<gene>
    <name evidence="6 8" type="primary">argC</name>
    <name evidence="8" type="ORF">IAD36_06530</name>
</gene>
<dbReference type="GO" id="GO:0051287">
    <property type="term" value="F:NAD binding"/>
    <property type="evidence" value="ECO:0007669"/>
    <property type="project" value="InterPro"/>
</dbReference>
<reference evidence="8" key="1">
    <citation type="submission" date="2020-10" db="EMBL/GenBank/DDBJ databases">
        <authorList>
            <person name="Gilroy R."/>
        </authorList>
    </citation>
    <scope>NUCLEOTIDE SEQUENCE</scope>
    <source>
        <strain evidence="8">ChiGjej3B3-7149</strain>
    </source>
</reference>
<evidence type="ECO:0000256" key="5">
    <source>
        <dbReference type="ARBA" id="ARBA00023002"/>
    </source>
</evidence>
<dbReference type="SUPFAM" id="SSF55347">
    <property type="entry name" value="Glyceraldehyde-3-phosphate dehydrogenase-like, C-terminal domain"/>
    <property type="match status" value="1"/>
</dbReference>
<evidence type="ECO:0000256" key="2">
    <source>
        <dbReference type="ARBA" id="ARBA00022571"/>
    </source>
</evidence>
<keyword evidence="4 6" id="KW-0521">NADP</keyword>
<comment type="pathway">
    <text evidence="6">Amino-acid biosynthesis; L-arginine biosynthesis; N(2)-acetyl-L-ornithine from L-glutamate: step 3/4.</text>
</comment>
<feature type="active site" evidence="6">
    <location>
        <position position="115"/>
    </location>
</feature>
<comment type="caution">
    <text evidence="8">The sequence shown here is derived from an EMBL/GenBank/DDBJ whole genome shotgun (WGS) entry which is preliminary data.</text>
</comment>
<dbReference type="Pfam" id="PF22698">
    <property type="entry name" value="Semialdhyde_dhC_1"/>
    <property type="match status" value="1"/>
</dbReference>
<evidence type="ECO:0000256" key="3">
    <source>
        <dbReference type="ARBA" id="ARBA00022605"/>
    </source>
</evidence>
<dbReference type="SMART" id="SM00859">
    <property type="entry name" value="Semialdhyde_dh"/>
    <property type="match status" value="1"/>
</dbReference>
<name>A0A9D1DLV2_9FIRM</name>
<comment type="subcellular location">
    <subcellularLocation>
        <location evidence="6">Cytoplasm</location>
    </subcellularLocation>
</comment>
<dbReference type="CDD" id="cd23935">
    <property type="entry name" value="AGPR_2_C"/>
    <property type="match status" value="1"/>
</dbReference>
<accession>A0A9D1DLV2</accession>
<dbReference type="EMBL" id="DVHH01000157">
    <property type="protein sequence ID" value="HIR55226.1"/>
    <property type="molecule type" value="Genomic_DNA"/>
</dbReference>
<evidence type="ECO:0000313" key="8">
    <source>
        <dbReference type="EMBL" id="HIR55226.1"/>
    </source>
</evidence>
<reference evidence="8" key="2">
    <citation type="journal article" date="2021" name="PeerJ">
        <title>Extensive microbial diversity within the chicken gut microbiome revealed by metagenomics and culture.</title>
        <authorList>
            <person name="Gilroy R."/>
            <person name="Ravi A."/>
            <person name="Getino M."/>
            <person name="Pursley I."/>
            <person name="Horton D.L."/>
            <person name="Alikhan N.F."/>
            <person name="Baker D."/>
            <person name="Gharbi K."/>
            <person name="Hall N."/>
            <person name="Watson M."/>
            <person name="Adriaenssens E.M."/>
            <person name="Foster-Nyarko E."/>
            <person name="Jarju S."/>
            <person name="Secka A."/>
            <person name="Antonio M."/>
            <person name="Oren A."/>
            <person name="Chaudhuri R.R."/>
            <person name="La Ragione R."/>
            <person name="Hildebrand F."/>
            <person name="Pallen M.J."/>
        </authorList>
    </citation>
    <scope>NUCLEOTIDE SEQUENCE</scope>
    <source>
        <strain evidence="8">ChiGjej3B3-7149</strain>
    </source>
</reference>
<comment type="similarity">
    <text evidence="6">Belongs to the NAGSA dehydrogenase family. Type 2 subfamily.</text>
</comment>
<evidence type="ECO:0000259" key="7">
    <source>
        <dbReference type="SMART" id="SM00859"/>
    </source>
</evidence>
<dbReference type="GO" id="GO:0006526">
    <property type="term" value="P:L-arginine biosynthetic process"/>
    <property type="evidence" value="ECO:0007669"/>
    <property type="project" value="UniProtKB-UniRule"/>
</dbReference>
<dbReference type="InterPro" id="IPR050085">
    <property type="entry name" value="AGPR"/>
</dbReference>
<dbReference type="PANTHER" id="PTHR32338">
    <property type="entry name" value="N-ACETYL-GAMMA-GLUTAMYL-PHOSPHATE REDUCTASE, CHLOROPLASTIC-RELATED-RELATED"/>
    <property type="match status" value="1"/>
</dbReference>
<dbReference type="Gene3D" id="3.40.50.720">
    <property type="entry name" value="NAD(P)-binding Rossmann-like Domain"/>
    <property type="match status" value="1"/>
</dbReference>
<dbReference type="HAMAP" id="MF_01110">
    <property type="entry name" value="ArgC_type2"/>
    <property type="match status" value="1"/>
</dbReference>
<dbReference type="InterPro" id="IPR000534">
    <property type="entry name" value="Semialdehyde_DH_NAD-bd"/>
</dbReference>
<dbReference type="GO" id="GO:0003942">
    <property type="term" value="F:N-acetyl-gamma-glutamyl-phosphate reductase activity"/>
    <property type="evidence" value="ECO:0007669"/>
    <property type="project" value="UniProtKB-UniRule"/>
</dbReference>
<dbReference type="CDD" id="cd17896">
    <property type="entry name" value="AGPR_2_N"/>
    <property type="match status" value="1"/>
</dbReference>
<dbReference type="Pfam" id="PF01118">
    <property type="entry name" value="Semialdhyde_dh"/>
    <property type="match status" value="1"/>
</dbReference>
<dbReference type="InterPro" id="IPR036291">
    <property type="entry name" value="NAD(P)-bd_dom_sf"/>
</dbReference>
<keyword evidence="2 6" id="KW-0055">Arginine biosynthesis</keyword>
<dbReference type="EC" id="1.2.1.38" evidence="6"/>
<evidence type="ECO:0000313" key="9">
    <source>
        <dbReference type="Proteomes" id="UP000824238"/>
    </source>
</evidence>
<dbReference type="GO" id="GO:0005737">
    <property type="term" value="C:cytoplasm"/>
    <property type="evidence" value="ECO:0007669"/>
    <property type="project" value="UniProtKB-SubCell"/>
</dbReference>
<protein>
    <recommendedName>
        <fullName evidence="6">N-acetyl-gamma-glutamyl-phosphate reductase</fullName>
        <shortName evidence="6">AGPR</shortName>
        <ecNumber evidence="6">1.2.1.38</ecNumber>
    </recommendedName>
    <alternativeName>
        <fullName evidence="6">N-acetyl-glutamate semialdehyde dehydrogenase</fullName>
        <shortName evidence="6">NAGSA dehydrogenase</shortName>
    </alternativeName>
</protein>
<proteinExistence type="inferred from homology"/>
<keyword evidence="3 6" id="KW-0028">Amino-acid biosynthesis</keyword>
<dbReference type="InterPro" id="IPR010136">
    <property type="entry name" value="AGPR_type-2"/>
</dbReference>
<evidence type="ECO:0000256" key="1">
    <source>
        <dbReference type="ARBA" id="ARBA00022490"/>
    </source>
</evidence>
<dbReference type="PANTHER" id="PTHR32338:SF10">
    <property type="entry name" value="N-ACETYL-GAMMA-GLUTAMYL-PHOSPHATE REDUCTASE, CHLOROPLASTIC-RELATED"/>
    <property type="match status" value="1"/>
</dbReference>
<keyword evidence="1 6" id="KW-0963">Cytoplasm</keyword>
<keyword evidence="5 6" id="KW-0560">Oxidoreductase</keyword>
<sequence length="310" mass="32664">MTKVFIDGSAGTAGLRIHSRLEGRDDLELITLPGEARKDPAARREALNSCGLAVLCLPDAASRESVSMIENPAVRVVDTSTAHRVAPGWAYGFPELGPERREAVISGKRVASPGCHAGGFIVLVQPLIEAGLLPASAKLCCHSLTGYSGGGKGMIADYEAPDRAEKFASARPYGLSQTHKHLPEMAGITGLEVPPVFCPIVADYYCGMVVTVPLFAEQLNAGYGIEDVKACYAAKYQGPIVKYAEAMDEGGFIDSNALAGKDTMEVAVFGNEERMLLVSRFDNLGKGASGAAVQCINLMLGADECTGLVL</sequence>
<comment type="function">
    <text evidence="6">Catalyzes the NADPH-dependent reduction of N-acetyl-5-glutamyl phosphate to yield N-acetyl-L-glutamate 5-semialdehyde.</text>
</comment>
<feature type="domain" description="Semialdehyde dehydrogenase NAD-binding" evidence="7">
    <location>
        <begin position="3"/>
        <end position="104"/>
    </location>
</feature>
<dbReference type="Gene3D" id="3.30.360.10">
    <property type="entry name" value="Dihydrodipicolinate Reductase, domain 2"/>
    <property type="match status" value="1"/>
</dbReference>
<evidence type="ECO:0000256" key="6">
    <source>
        <dbReference type="HAMAP-Rule" id="MF_01110"/>
    </source>
</evidence>